<reference evidence="2 3" key="1">
    <citation type="journal article" date="2009" name="Genome Res.">
        <title>Whole genome sequence of Desulfovibrio magneticus strain RS-1 revealed common gene clusters in magnetotactic bacteria.</title>
        <authorList>
            <person name="Nakazawa H."/>
            <person name="Arakaki A."/>
            <person name="Narita-Yamada S."/>
            <person name="Yashiro I."/>
            <person name="Jinno K."/>
            <person name="Aoki N."/>
            <person name="Tsuruyama A."/>
            <person name="Okamura Y."/>
            <person name="Tanikawa S."/>
            <person name="Fujita N."/>
            <person name="Takeyama H."/>
            <person name="Matsunaga T."/>
        </authorList>
    </citation>
    <scope>NUCLEOTIDE SEQUENCE [LARGE SCALE GENOMIC DNA]</scope>
    <source>
        <strain evidence="3">ATCC 700980 / DSM 13731 / RS-1</strain>
    </source>
</reference>
<protein>
    <submittedName>
        <fullName evidence="2">Uncharacterized protein</fullName>
    </submittedName>
</protein>
<dbReference type="HOGENOM" id="CLU_1183517_0_0_7"/>
<dbReference type="eggNOG" id="ENOG50317UU">
    <property type="taxonomic scope" value="Bacteria"/>
</dbReference>
<dbReference type="STRING" id="573370.DMR_35080"/>
<dbReference type="InterPro" id="IPR011990">
    <property type="entry name" value="TPR-like_helical_dom_sf"/>
</dbReference>
<keyword evidence="3" id="KW-1185">Reference proteome</keyword>
<evidence type="ECO:0000256" key="1">
    <source>
        <dbReference type="SAM" id="MobiDB-lite"/>
    </source>
</evidence>
<feature type="region of interest" description="Disordered" evidence="1">
    <location>
        <begin position="217"/>
        <end position="268"/>
    </location>
</feature>
<dbReference type="Gene3D" id="1.25.40.10">
    <property type="entry name" value="Tetratricopeptide repeat domain"/>
    <property type="match status" value="1"/>
</dbReference>
<proteinExistence type="predicted"/>
<dbReference type="EMBL" id="AP010904">
    <property type="protein sequence ID" value="BAH76999.1"/>
    <property type="molecule type" value="Genomic_DNA"/>
</dbReference>
<sequence length="268" mass="26418">MLSAYQAAGNLTIRPGFGIARTSKTAFFGGSLMSIRSFAAPVALAALLAVLPGCGSMKFSSSEPAADPATAGNAAFEKKDYAAACRELSKAGPSAGADTLARGGTACAKDGQDKAEVAFRAALAASPTSAPAMEGLGLTLLAGGDAARARDMLEAAAKAGGKDPRAAVALGDASLLTGQCDKAQAAYQEALRREAGNAQARSRLEGVRLVCGAKRAAPAASSAPAAASSPSYSGSNLSAPGQPSAPAGAKDPAKPAKPAPKTIDLNDI</sequence>
<dbReference type="KEGG" id="dma:DMR_35080"/>
<dbReference type="AlphaFoldDB" id="C4XL58"/>
<gene>
    <name evidence="2" type="ordered locus">DMR_35080</name>
</gene>
<name>C4XL58_SOLM1</name>
<dbReference type="SUPFAM" id="SSF48452">
    <property type="entry name" value="TPR-like"/>
    <property type="match status" value="1"/>
</dbReference>
<dbReference type="Proteomes" id="UP000009071">
    <property type="component" value="Chromosome"/>
</dbReference>
<evidence type="ECO:0000313" key="2">
    <source>
        <dbReference type="EMBL" id="BAH76999.1"/>
    </source>
</evidence>
<evidence type="ECO:0000313" key="3">
    <source>
        <dbReference type="Proteomes" id="UP000009071"/>
    </source>
</evidence>
<accession>C4XL58</accession>
<organism evidence="2 3">
    <name type="scientific">Solidesulfovibrio magneticus (strain ATCC 700980 / DSM 13731 / RS-1)</name>
    <name type="common">Desulfovibrio magneticus</name>
    <dbReference type="NCBI Taxonomy" id="573370"/>
    <lineage>
        <taxon>Bacteria</taxon>
        <taxon>Pseudomonadati</taxon>
        <taxon>Thermodesulfobacteriota</taxon>
        <taxon>Desulfovibrionia</taxon>
        <taxon>Desulfovibrionales</taxon>
        <taxon>Desulfovibrionaceae</taxon>
        <taxon>Solidesulfovibrio</taxon>
    </lineage>
</organism>
<dbReference type="Pfam" id="PF14559">
    <property type="entry name" value="TPR_19"/>
    <property type="match status" value="1"/>
</dbReference>
<feature type="compositionally biased region" description="Low complexity" evidence="1">
    <location>
        <begin position="217"/>
        <end position="250"/>
    </location>
</feature>